<dbReference type="EMBL" id="UINC01071514">
    <property type="protein sequence ID" value="SVC06467.1"/>
    <property type="molecule type" value="Genomic_DNA"/>
</dbReference>
<protein>
    <submittedName>
        <fullName evidence="1">Uncharacterized protein</fullName>
    </submittedName>
</protein>
<name>A0A382J518_9ZZZZ</name>
<organism evidence="1">
    <name type="scientific">marine metagenome</name>
    <dbReference type="NCBI Taxonomy" id="408172"/>
    <lineage>
        <taxon>unclassified sequences</taxon>
        <taxon>metagenomes</taxon>
        <taxon>ecological metagenomes</taxon>
    </lineage>
</organism>
<proteinExistence type="predicted"/>
<evidence type="ECO:0000313" key="1">
    <source>
        <dbReference type="EMBL" id="SVC06467.1"/>
    </source>
</evidence>
<gene>
    <name evidence="1" type="ORF">METZ01_LOCUS259321</name>
</gene>
<dbReference type="AlphaFoldDB" id="A0A382J518"/>
<sequence>MGDNKSADSVSDKVKQIIPAEDESRMGSLINLLKGELFLERNDYEKVEEIILETEKLIQEVGLNMLVSRKERILAEL</sequence>
<feature type="non-terminal residue" evidence="1">
    <location>
        <position position="77"/>
    </location>
</feature>
<reference evidence="1" key="1">
    <citation type="submission" date="2018-05" db="EMBL/GenBank/DDBJ databases">
        <authorList>
            <person name="Lanie J.A."/>
            <person name="Ng W.-L."/>
            <person name="Kazmierczak K.M."/>
            <person name="Andrzejewski T.M."/>
            <person name="Davidsen T.M."/>
            <person name="Wayne K.J."/>
            <person name="Tettelin H."/>
            <person name="Glass J.I."/>
            <person name="Rusch D."/>
            <person name="Podicherti R."/>
            <person name="Tsui H.-C.T."/>
            <person name="Winkler M.E."/>
        </authorList>
    </citation>
    <scope>NUCLEOTIDE SEQUENCE</scope>
</reference>
<accession>A0A382J518</accession>